<proteinExistence type="predicted"/>
<dbReference type="PANTHER" id="PTHR22953">
    <property type="entry name" value="ACID PHOSPHATASE RELATED"/>
    <property type="match status" value="1"/>
</dbReference>
<evidence type="ECO:0000313" key="4">
    <source>
        <dbReference type="Proteomes" id="UP000224915"/>
    </source>
</evidence>
<dbReference type="Gene3D" id="3.60.21.10">
    <property type="match status" value="1"/>
</dbReference>
<keyword evidence="4" id="KW-1185">Reference proteome</keyword>
<comment type="caution">
    <text evidence="3">The sequence shown here is derived from an EMBL/GenBank/DDBJ whole genome shotgun (WGS) entry which is preliminary data.</text>
</comment>
<name>A0A2A9D0L3_9MICO</name>
<dbReference type="InterPro" id="IPR039331">
    <property type="entry name" value="PAPs-like"/>
</dbReference>
<dbReference type="RefSeq" id="WP_143556914.1">
    <property type="nucleotide sequence ID" value="NZ_PDJD01000001.1"/>
</dbReference>
<dbReference type="SUPFAM" id="SSF56300">
    <property type="entry name" value="Metallo-dependent phosphatases"/>
    <property type="match status" value="1"/>
</dbReference>
<dbReference type="Proteomes" id="UP000224915">
    <property type="component" value="Unassembled WGS sequence"/>
</dbReference>
<keyword evidence="1" id="KW-0732">Signal</keyword>
<evidence type="ECO:0000256" key="2">
    <source>
        <dbReference type="SAM" id="MobiDB-lite"/>
    </source>
</evidence>
<gene>
    <name evidence="3" type="ORF">ATL40_1772</name>
</gene>
<dbReference type="PANTHER" id="PTHR22953:SF153">
    <property type="entry name" value="PURPLE ACID PHOSPHATASE"/>
    <property type="match status" value="1"/>
</dbReference>
<feature type="region of interest" description="Disordered" evidence="2">
    <location>
        <begin position="591"/>
        <end position="610"/>
    </location>
</feature>
<protein>
    <submittedName>
        <fullName evidence="3">Calcineurin-like phosphoesterase family protein</fullName>
    </submittedName>
</protein>
<dbReference type="AlphaFoldDB" id="A0A2A9D0L3"/>
<evidence type="ECO:0000256" key="1">
    <source>
        <dbReference type="ARBA" id="ARBA00022729"/>
    </source>
</evidence>
<reference evidence="3 4" key="1">
    <citation type="submission" date="2017-10" db="EMBL/GenBank/DDBJ databases">
        <title>Sequencing the genomes of 1000 actinobacteria strains.</title>
        <authorList>
            <person name="Klenk H.-P."/>
        </authorList>
    </citation>
    <scope>NUCLEOTIDE SEQUENCE [LARGE SCALE GENOMIC DNA]</scope>
    <source>
        <strain evidence="3 4">DSM 21801</strain>
    </source>
</reference>
<dbReference type="GO" id="GO:0003993">
    <property type="term" value="F:acid phosphatase activity"/>
    <property type="evidence" value="ECO:0007669"/>
    <property type="project" value="InterPro"/>
</dbReference>
<organism evidence="3 4">
    <name type="scientific">Serinibacter salmoneus</name>
    <dbReference type="NCBI Taxonomy" id="556530"/>
    <lineage>
        <taxon>Bacteria</taxon>
        <taxon>Bacillati</taxon>
        <taxon>Actinomycetota</taxon>
        <taxon>Actinomycetes</taxon>
        <taxon>Micrococcales</taxon>
        <taxon>Beutenbergiaceae</taxon>
        <taxon>Serinibacter</taxon>
    </lineage>
</organism>
<dbReference type="EMBL" id="PDJD01000001">
    <property type="protein sequence ID" value="PFG20183.1"/>
    <property type="molecule type" value="Genomic_DNA"/>
</dbReference>
<dbReference type="InterPro" id="IPR029052">
    <property type="entry name" value="Metallo-depent_PP-like"/>
</dbReference>
<evidence type="ECO:0000313" key="3">
    <source>
        <dbReference type="EMBL" id="PFG20183.1"/>
    </source>
</evidence>
<accession>A0A2A9D0L3</accession>
<dbReference type="OrthoDB" id="4427112at2"/>
<sequence length="610" mass="64832">MTITPLHPLVLSDPYLQLPGPGQVHVAWASATRPAASAVLVGDAVAGLTAQDAARAGHGEEIPGVRMIPAHPTRLTRTAEDADSDLPAALRPPREAGIVPREVWRLVARVADLAAGRREPYRVVSVFGPQPDPLEVTGGAGHVWLSDVFTLAPAPAPGAAQRILLTSDHQAEPNTPANLQLAAATLGPLDAVFLAGDMVNRPDRASEWFDGAGGAAFFATMQGRADRADSAGASTWHGAPLLQHVPLFPAIGNHEVQGRRIGQPSIAASFAAPVPRAVAEAELAADAEARAALAASADPTSDPTADPAAQREAWLRDRSFSTTTYEELFTLPSTSPGAGRYYAVTVGEVRLVVLYATRIWRSAVADPDPADRVAASRFQEAADALDEPTRQGQGDFLFDAPIAGSAQHAWLRQELASEAFRAAGVRMVMLHEGPYGIGTNVMPPFTPPVRIEEREQDGALVGIRYEYPGNVLLRDLVPLLEEAEVDLVFSGHSHLFTRFTSPGGVHYVETSNTGNTHGAFHATSGREREVPPAPWRSADHLASGSPGGMEPAWPTAPLEGVPYVASNDHVVFTLLDTGAREVVSYVADVRDPGTTPRELDRFALRPRGTR</sequence>